<accession>A0A6C0ICK7</accession>
<dbReference type="EMBL" id="MN740159">
    <property type="protein sequence ID" value="QHT90798.1"/>
    <property type="molecule type" value="Genomic_DNA"/>
</dbReference>
<sequence>MMLDDGPHTLESMIEFIRLYSQIMKSNGLLIVEDVQSPDWFPHLLAATPAHLLPYVKTYDLRANKGRYDDLVFTIDLRSGV</sequence>
<protein>
    <recommendedName>
        <fullName evidence="2">Methyltransferase</fullName>
    </recommendedName>
</protein>
<evidence type="ECO:0008006" key="2">
    <source>
        <dbReference type="Google" id="ProtNLM"/>
    </source>
</evidence>
<dbReference type="InterPro" id="IPR029063">
    <property type="entry name" value="SAM-dependent_MTases_sf"/>
</dbReference>
<dbReference type="AlphaFoldDB" id="A0A6C0ICK7"/>
<evidence type="ECO:0000313" key="1">
    <source>
        <dbReference type="EMBL" id="QHT90798.1"/>
    </source>
</evidence>
<proteinExistence type="predicted"/>
<name>A0A6C0ICK7_9ZZZZ</name>
<organism evidence="1">
    <name type="scientific">viral metagenome</name>
    <dbReference type="NCBI Taxonomy" id="1070528"/>
    <lineage>
        <taxon>unclassified sequences</taxon>
        <taxon>metagenomes</taxon>
        <taxon>organismal metagenomes</taxon>
    </lineage>
</organism>
<dbReference type="Gene3D" id="3.40.50.150">
    <property type="entry name" value="Vaccinia Virus protein VP39"/>
    <property type="match status" value="1"/>
</dbReference>
<reference evidence="1" key="1">
    <citation type="journal article" date="2020" name="Nature">
        <title>Giant virus diversity and host interactions through global metagenomics.</title>
        <authorList>
            <person name="Schulz F."/>
            <person name="Roux S."/>
            <person name="Paez-Espino D."/>
            <person name="Jungbluth S."/>
            <person name="Walsh D.A."/>
            <person name="Denef V.J."/>
            <person name="McMahon K.D."/>
            <person name="Konstantinidis K.T."/>
            <person name="Eloe-Fadrosh E.A."/>
            <person name="Kyrpides N.C."/>
            <person name="Woyke T."/>
        </authorList>
    </citation>
    <scope>NUCLEOTIDE SEQUENCE</scope>
    <source>
        <strain evidence="1">GVMAG-M-3300023184-71</strain>
    </source>
</reference>